<reference evidence="1 2" key="1">
    <citation type="submission" date="2019-01" db="EMBL/GenBank/DDBJ databases">
        <title>Blautia sp. nov. KGMB01111 isolated human feces.</title>
        <authorList>
            <person name="Park J.-E."/>
            <person name="Kim J.-S."/>
            <person name="Park S.-H."/>
        </authorList>
    </citation>
    <scope>NUCLEOTIDE SEQUENCE [LARGE SCALE GENOMIC DNA]</scope>
    <source>
        <strain evidence="1 2">KGMB01111</strain>
    </source>
</reference>
<dbReference type="OrthoDB" id="2048320at2"/>
<keyword evidence="2" id="KW-1185">Reference proteome</keyword>
<dbReference type="AlphaFoldDB" id="A0A4Q1RKZ4"/>
<accession>A0A4Q1RKZ4</accession>
<dbReference type="EMBL" id="SDKC01000001">
    <property type="protein sequence ID" value="RXS76487.1"/>
    <property type="molecule type" value="Genomic_DNA"/>
</dbReference>
<evidence type="ECO:0008006" key="3">
    <source>
        <dbReference type="Google" id="ProtNLM"/>
    </source>
</evidence>
<dbReference type="RefSeq" id="WP_129259198.1">
    <property type="nucleotide sequence ID" value="NZ_SDKC01000001.1"/>
</dbReference>
<protein>
    <recommendedName>
        <fullName evidence="3">DUF3006 domain-containing protein</fullName>
    </recommendedName>
</protein>
<proteinExistence type="predicted"/>
<dbReference type="Proteomes" id="UP000290106">
    <property type="component" value="Unassembled WGS sequence"/>
</dbReference>
<sequence>MNYRVVRIEEDVDFGCEERKEGDPVMAVVRLEDEDGDVKIVLQRDQMLYDRDINEGDRVWFDERQELVK</sequence>
<name>A0A4Q1RKZ4_9FIRM</name>
<gene>
    <name evidence="1" type="ORF">ETP43_15605</name>
</gene>
<organism evidence="1 2">
    <name type="scientific">Blautia faecicola</name>
    <dbReference type="NCBI Taxonomy" id="2509240"/>
    <lineage>
        <taxon>Bacteria</taxon>
        <taxon>Bacillati</taxon>
        <taxon>Bacillota</taxon>
        <taxon>Clostridia</taxon>
        <taxon>Lachnospirales</taxon>
        <taxon>Lachnospiraceae</taxon>
        <taxon>Blautia</taxon>
    </lineage>
</organism>
<evidence type="ECO:0000313" key="2">
    <source>
        <dbReference type="Proteomes" id="UP000290106"/>
    </source>
</evidence>
<evidence type="ECO:0000313" key="1">
    <source>
        <dbReference type="EMBL" id="RXS76487.1"/>
    </source>
</evidence>
<comment type="caution">
    <text evidence="1">The sequence shown here is derived from an EMBL/GenBank/DDBJ whole genome shotgun (WGS) entry which is preliminary data.</text>
</comment>